<protein>
    <submittedName>
        <fullName evidence="1">Uncharacterized protein</fullName>
    </submittedName>
</protein>
<name>A0ABR1HC24_9HYPO</name>
<comment type="caution">
    <text evidence="1">The sequence shown here is derived from an EMBL/GenBank/DDBJ whole genome shotgun (WGS) entry which is preliminary data.</text>
</comment>
<dbReference type="Proteomes" id="UP001498421">
    <property type="component" value="Unassembled WGS sequence"/>
</dbReference>
<proteinExistence type="predicted"/>
<gene>
    <name evidence="1" type="ORF">QQZ08_011262</name>
</gene>
<sequence length="185" mass="20635">MEDALDMEMMDMDMENTHISPSIPPTPPQTPPQNPLELYAALEQTLQVQWLSALPSCAAALPAMIRAQNLSPQAQHRELEQKADLCLRVVQIAYDCEALAWKLGHSPLAELYRANGQELAVVYEQLNQAIAELEAKSWKWGAALDQIATCGQEAATEFLRGATRGSRREYVRRRGIGRGKGNRKH</sequence>
<reference evidence="1 2" key="1">
    <citation type="journal article" date="2025" name="Microbiol. Resour. Announc.">
        <title>Draft genome sequences for Neonectria magnoliae and Neonectria punicea, canker pathogens of Liriodendron tulipifera and Acer saccharum in West Virginia.</title>
        <authorList>
            <person name="Petronek H.M."/>
            <person name="Kasson M.T."/>
            <person name="Metheny A.M."/>
            <person name="Stauder C.M."/>
            <person name="Lovett B."/>
            <person name="Lynch S.C."/>
            <person name="Garnas J.R."/>
            <person name="Kasson L.R."/>
            <person name="Stajich J.E."/>
        </authorList>
    </citation>
    <scope>NUCLEOTIDE SEQUENCE [LARGE SCALE GENOMIC DNA]</scope>
    <source>
        <strain evidence="1 2">NRRL 64651</strain>
    </source>
</reference>
<evidence type="ECO:0000313" key="2">
    <source>
        <dbReference type="Proteomes" id="UP001498421"/>
    </source>
</evidence>
<keyword evidence="2" id="KW-1185">Reference proteome</keyword>
<dbReference type="EMBL" id="JAZAVK010000167">
    <property type="protein sequence ID" value="KAK7418412.1"/>
    <property type="molecule type" value="Genomic_DNA"/>
</dbReference>
<evidence type="ECO:0000313" key="1">
    <source>
        <dbReference type="EMBL" id="KAK7418412.1"/>
    </source>
</evidence>
<organism evidence="1 2">
    <name type="scientific">Neonectria magnoliae</name>
    <dbReference type="NCBI Taxonomy" id="2732573"/>
    <lineage>
        <taxon>Eukaryota</taxon>
        <taxon>Fungi</taxon>
        <taxon>Dikarya</taxon>
        <taxon>Ascomycota</taxon>
        <taxon>Pezizomycotina</taxon>
        <taxon>Sordariomycetes</taxon>
        <taxon>Hypocreomycetidae</taxon>
        <taxon>Hypocreales</taxon>
        <taxon>Nectriaceae</taxon>
        <taxon>Neonectria</taxon>
    </lineage>
</organism>
<accession>A0ABR1HC24</accession>